<evidence type="ECO:0000313" key="10">
    <source>
        <dbReference type="Proteomes" id="UP000002729"/>
    </source>
</evidence>
<dbReference type="InterPro" id="IPR001752">
    <property type="entry name" value="Kinesin_motor_dom"/>
</dbReference>
<dbReference type="GO" id="GO:0007018">
    <property type="term" value="P:microtubule-based movement"/>
    <property type="evidence" value="ECO:0007669"/>
    <property type="project" value="InterPro"/>
</dbReference>
<dbReference type="SUPFAM" id="SSF52540">
    <property type="entry name" value="P-loop containing nucleoside triphosphate hydrolases"/>
    <property type="match status" value="1"/>
</dbReference>
<dbReference type="PANTHER" id="PTHR47969:SF15">
    <property type="entry name" value="CHROMOSOME-ASSOCIATED KINESIN KIF4A-RELATED"/>
    <property type="match status" value="1"/>
</dbReference>
<dbReference type="GeneID" id="20220615"/>
<comment type="subcellular location">
    <subcellularLocation>
        <location evidence="1">Cytoplasm</location>
    </subcellularLocation>
</comment>
<dbReference type="PRINTS" id="PR00380">
    <property type="entry name" value="KINESINHEAVY"/>
</dbReference>
<evidence type="ECO:0000256" key="3">
    <source>
        <dbReference type="ARBA" id="ARBA00022741"/>
    </source>
</evidence>
<dbReference type="Pfam" id="PF00225">
    <property type="entry name" value="Kinesin"/>
    <property type="match status" value="1"/>
</dbReference>
<keyword evidence="6 7" id="KW-0505">Motor protein</keyword>
<sequence>MRSSAASQSERSGIRVVVRLRPSSGPSTIRVDQEASTLTIPNSRGTSAEKASVVDHTAEGLRFGVDHIYEAGASQESLFEAEAAPLVAGCLEGVTGTLLAYGQTGAGKTYTVLGRGGTTATASYDERGLVPRTLQRLFDLAAKKRRAGCSVEIRVSCIEVYNEQLIDLLKAQQPADRAGELVVWEDPKDGGVHVKHLEVAPAASAEEALQLLWEFRTLVLPRHAMNVASSRSHLVVTAHVTCREASRRPAYDDDDAAPEERFAKLHLVDLAGSERIKLTASRGATATVREASYINKSLTFLEQVVIALGDAGRDHV</sequence>
<dbReference type="OrthoDB" id="3176171at2759"/>
<dbReference type="InterPro" id="IPR019821">
    <property type="entry name" value="Kinesin_motor_CS"/>
</dbReference>
<dbReference type="InterPro" id="IPR036961">
    <property type="entry name" value="Kinesin_motor_dom_sf"/>
</dbReference>
<dbReference type="GO" id="GO:0005737">
    <property type="term" value="C:cytoplasm"/>
    <property type="evidence" value="ECO:0007669"/>
    <property type="project" value="UniProtKB-SubCell"/>
</dbReference>
<evidence type="ECO:0000313" key="9">
    <source>
        <dbReference type="EMBL" id="EGB06737.1"/>
    </source>
</evidence>
<dbReference type="PANTHER" id="PTHR47969">
    <property type="entry name" value="CHROMOSOME-ASSOCIATED KINESIN KIF4A-RELATED"/>
    <property type="match status" value="1"/>
</dbReference>
<keyword evidence="10" id="KW-1185">Reference proteome</keyword>
<gene>
    <name evidence="9" type="ORF">AURANDRAFT_28835</name>
</gene>
<dbReference type="GO" id="GO:0008017">
    <property type="term" value="F:microtubule binding"/>
    <property type="evidence" value="ECO:0007669"/>
    <property type="project" value="InterPro"/>
</dbReference>
<feature type="non-terminal residue" evidence="9">
    <location>
        <position position="316"/>
    </location>
</feature>
<evidence type="ECO:0000259" key="8">
    <source>
        <dbReference type="PROSITE" id="PS50067"/>
    </source>
</evidence>
<feature type="domain" description="Kinesin motor" evidence="8">
    <location>
        <begin position="13"/>
        <end position="316"/>
    </location>
</feature>
<proteinExistence type="inferred from homology"/>
<dbReference type="eggNOG" id="KOG4280">
    <property type="taxonomic scope" value="Eukaryota"/>
</dbReference>
<feature type="binding site" evidence="6">
    <location>
        <begin position="102"/>
        <end position="109"/>
    </location>
    <ligand>
        <name>ATP</name>
        <dbReference type="ChEBI" id="CHEBI:30616"/>
    </ligand>
</feature>
<keyword evidence="7" id="KW-0493">Microtubule</keyword>
<dbReference type="InterPro" id="IPR027640">
    <property type="entry name" value="Kinesin-like_fam"/>
</dbReference>
<keyword evidence="2" id="KW-0963">Cytoplasm</keyword>
<evidence type="ECO:0000256" key="5">
    <source>
        <dbReference type="ARBA" id="ARBA00023054"/>
    </source>
</evidence>
<organism evidence="10">
    <name type="scientific">Aureococcus anophagefferens</name>
    <name type="common">Harmful bloom alga</name>
    <dbReference type="NCBI Taxonomy" id="44056"/>
    <lineage>
        <taxon>Eukaryota</taxon>
        <taxon>Sar</taxon>
        <taxon>Stramenopiles</taxon>
        <taxon>Ochrophyta</taxon>
        <taxon>Pelagophyceae</taxon>
        <taxon>Pelagomonadales</taxon>
        <taxon>Pelagomonadaceae</taxon>
        <taxon>Aureococcus</taxon>
    </lineage>
</organism>
<dbReference type="EMBL" id="GL833133">
    <property type="protein sequence ID" value="EGB06737.1"/>
    <property type="molecule type" value="Genomic_DNA"/>
</dbReference>
<dbReference type="SMART" id="SM00129">
    <property type="entry name" value="KISc"/>
    <property type="match status" value="1"/>
</dbReference>
<dbReference type="KEGG" id="aaf:AURANDRAFT_28835"/>
<dbReference type="GO" id="GO:0005524">
    <property type="term" value="F:ATP binding"/>
    <property type="evidence" value="ECO:0007669"/>
    <property type="project" value="UniProtKB-UniRule"/>
</dbReference>
<protein>
    <recommendedName>
        <fullName evidence="7">Kinesin-like protein</fullName>
    </recommendedName>
</protein>
<evidence type="ECO:0000256" key="7">
    <source>
        <dbReference type="RuleBase" id="RU000394"/>
    </source>
</evidence>
<comment type="similarity">
    <text evidence="6 7">Belongs to the TRAFAC class myosin-kinesin ATPase superfamily. Kinesin family.</text>
</comment>
<dbReference type="GO" id="GO:0003777">
    <property type="term" value="F:microtubule motor activity"/>
    <property type="evidence" value="ECO:0007669"/>
    <property type="project" value="InterPro"/>
</dbReference>
<dbReference type="InterPro" id="IPR027417">
    <property type="entry name" value="P-loop_NTPase"/>
</dbReference>
<dbReference type="PROSITE" id="PS50067">
    <property type="entry name" value="KINESIN_MOTOR_2"/>
    <property type="match status" value="1"/>
</dbReference>
<dbReference type="Gene3D" id="3.40.850.10">
    <property type="entry name" value="Kinesin motor domain"/>
    <property type="match status" value="1"/>
</dbReference>
<dbReference type="GO" id="GO:0005874">
    <property type="term" value="C:microtubule"/>
    <property type="evidence" value="ECO:0007669"/>
    <property type="project" value="UniProtKB-KW"/>
</dbReference>
<dbReference type="PROSITE" id="PS00411">
    <property type="entry name" value="KINESIN_MOTOR_1"/>
    <property type="match status" value="1"/>
</dbReference>
<dbReference type="InParanoid" id="F0YDH5"/>
<evidence type="ECO:0000256" key="6">
    <source>
        <dbReference type="PROSITE-ProRule" id="PRU00283"/>
    </source>
</evidence>
<evidence type="ECO:0000256" key="1">
    <source>
        <dbReference type="ARBA" id="ARBA00004496"/>
    </source>
</evidence>
<dbReference type="GO" id="GO:0007052">
    <property type="term" value="P:mitotic spindle organization"/>
    <property type="evidence" value="ECO:0007669"/>
    <property type="project" value="TreeGrafter"/>
</dbReference>
<dbReference type="GO" id="GO:0051231">
    <property type="term" value="P:spindle elongation"/>
    <property type="evidence" value="ECO:0007669"/>
    <property type="project" value="TreeGrafter"/>
</dbReference>
<keyword evidence="3 6" id="KW-0547">Nucleotide-binding</keyword>
<dbReference type="AlphaFoldDB" id="F0YDH5"/>
<reference evidence="9 10" key="1">
    <citation type="journal article" date="2011" name="Proc. Natl. Acad. Sci. U.S.A.">
        <title>Niche of harmful alga Aureococcus anophagefferens revealed through ecogenomics.</title>
        <authorList>
            <person name="Gobler C.J."/>
            <person name="Berry D.L."/>
            <person name="Dyhrman S.T."/>
            <person name="Wilhelm S.W."/>
            <person name="Salamov A."/>
            <person name="Lobanov A.V."/>
            <person name="Zhang Y."/>
            <person name="Collier J.L."/>
            <person name="Wurch L.L."/>
            <person name="Kustka A.B."/>
            <person name="Dill B.D."/>
            <person name="Shah M."/>
            <person name="VerBerkmoes N.C."/>
            <person name="Kuo A."/>
            <person name="Terry A."/>
            <person name="Pangilinan J."/>
            <person name="Lindquist E.A."/>
            <person name="Lucas S."/>
            <person name="Paulsen I.T."/>
            <person name="Hattenrath-Lehmann T.K."/>
            <person name="Talmage S.C."/>
            <person name="Walker E.A."/>
            <person name="Koch F."/>
            <person name="Burson A.M."/>
            <person name="Marcoval M.A."/>
            <person name="Tang Y.Z."/>
            <person name="Lecleir G.R."/>
            <person name="Coyne K.J."/>
            <person name="Berg G.M."/>
            <person name="Bertrand E.M."/>
            <person name="Saito M.A."/>
            <person name="Gladyshev V.N."/>
            <person name="Grigoriev I.V."/>
        </authorList>
    </citation>
    <scope>NUCLEOTIDE SEQUENCE [LARGE SCALE GENOMIC DNA]</scope>
    <source>
        <strain evidence="10">CCMP 1984</strain>
    </source>
</reference>
<evidence type="ECO:0000256" key="2">
    <source>
        <dbReference type="ARBA" id="ARBA00022490"/>
    </source>
</evidence>
<keyword evidence="5" id="KW-0175">Coiled coil</keyword>
<name>F0YDH5_AURAN</name>
<dbReference type="GO" id="GO:0005875">
    <property type="term" value="C:microtubule associated complex"/>
    <property type="evidence" value="ECO:0007669"/>
    <property type="project" value="TreeGrafter"/>
</dbReference>
<dbReference type="Proteomes" id="UP000002729">
    <property type="component" value="Unassembled WGS sequence"/>
</dbReference>
<dbReference type="RefSeq" id="XP_009038486.1">
    <property type="nucleotide sequence ID" value="XM_009040238.1"/>
</dbReference>
<keyword evidence="4 6" id="KW-0067">ATP-binding</keyword>
<evidence type="ECO:0000256" key="4">
    <source>
        <dbReference type="ARBA" id="ARBA00022840"/>
    </source>
</evidence>
<accession>F0YDH5</accession>